<feature type="transmembrane region" description="Helical" evidence="6">
    <location>
        <begin position="111"/>
        <end position="131"/>
    </location>
</feature>
<evidence type="ECO:0000256" key="2">
    <source>
        <dbReference type="ARBA" id="ARBA00005587"/>
    </source>
</evidence>
<dbReference type="EMBL" id="JAEPQZ010000006">
    <property type="protein sequence ID" value="KAG2180030.1"/>
    <property type="molecule type" value="Genomic_DNA"/>
</dbReference>
<evidence type="ECO:0000256" key="3">
    <source>
        <dbReference type="ARBA" id="ARBA00022692"/>
    </source>
</evidence>
<protein>
    <submittedName>
        <fullName evidence="7">Uncharacterized protein</fullName>
    </submittedName>
</protein>
<dbReference type="Proteomes" id="UP000654370">
    <property type="component" value="Unassembled WGS sequence"/>
</dbReference>
<keyword evidence="3 6" id="KW-0812">Transmembrane</keyword>
<dbReference type="PANTHER" id="PTHR31123:SF1">
    <property type="entry name" value="ACCUMULATION OF DYADS PROTEIN 2-RELATED"/>
    <property type="match status" value="1"/>
</dbReference>
<evidence type="ECO:0000256" key="5">
    <source>
        <dbReference type="ARBA" id="ARBA00023136"/>
    </source>
</evidence>
<feature type="transmembrane region" description="Helical" evidence="6">
    <location>
        <begin position="151"/>
        <end position="169"/>
    </location>
</feature>
<dbReference type="OrthoDB" id="3648309at2759"/>
<dbReference type="NCBIfam" id="NF038013">
    <property type="entry name" value="AceTr_1"/>
    <property type="match status" value="1"/>
</dbReference>
<evidence type="ECO:0000256" key="1">
    <source>
        <dbReference type="ARBA" id="ARBA00004141"/>
    </source>
</evidence>
<feature type="transmembrane region" description="Helical" evidence="6">
    <location>
        <begin position="82"/>
        <end position="104"/>
    </location>
</feature>
<comment type="subcellular location">
    <subcellularLocation>
        <location evidence="1">Membrane</location>
        <topology evidence="1">Multi-pass membrane protein</topology>
    </subcellularLocation>
</comment>
<dbReference type="GO" id="GO:0005886">
    <property type="term" value="C:plasma membrane"/>
    <property type="evidence" value="ECO:0007669"/>
    <property type="project" value="TreeGrafter"/>
</dbReference>
<comment type="similarity">
    <text evidence="2">Belongs to the acetate uptake transporter (AceTr) (TC 2.A.96) family.</text>
</comment>
<evidence type="ECO:0000313" key="7">
    <source>
        <dbReference type="EMBL" id="KAG2180030.1"/>
    </source>
</evidence>
<evidence type="ECO:0000256" key="6">
    <source>
        <dbReference type="SAM" id="Phobius"/>
    </source>
</evidence>
<dbReference type="PANTHER" id="PTHR31123">
    <property type="entry name" value="ACCUMULATION OF DYADS PROTEIN 2-RELATED"/>
    <property type="match status" value="1"/>
</dbReference>
<proteinExistence type="inferred from homology"/>
<gene>
    <name evidence="7" type="ORF">INT43_003817</name>
</gene>
<organism evidence="7 8">
    <name type="scientific">Mortierella isabellina</name>
    <name type="common">Filamentous fungus</name>
    <name type="synonym">Umbelopsis isabellina</name>
    <dbReference type="NCBI Taxonomy" id="91625"/>
    <lineage>
        <taxon>Eukaryota</taxon>
        <taxon>Fungi</taxon>
        <taxon>Fungi incertae sedis</taxon>
        <taxon>Mucoromycota</taxon>
        <taxon>Mucoromycotina</taxon>
        <taxon>Umbelopsidomycetes</taxon>
        <taxon>Umbelopsidales</taxon>
        <taxon>Umbelopsidaceae</taxon>
        <taxon>Umbelopsis</taxon>
    </lineage>
</organism>
<dbReference type="GO" id="GO:0015123">
    <property type="term" value="F:acetate transmembrane transporter activity"/>
    <property type="evidence" value="ECO:0007669"/>
    <property type="project" value="TreeGrafter"/>
</dbReference>
<keyword evidence="5 6" id="KW-0472">Membrane</keyword>
<dbReference type="InterPro" id="IPR051633">
    <property type="entry name" value="AceTr"/>
</dbReference>
<keyword evidence="4 6" id="KW-1133">Transmembrane helix</keyword>
<reference evidence="7" key="1">
    <citation type="submission" date="2020-12" db="EMBL/GenBank/DDBJ databases">
        <title>Metabolic potential, ecology and presence of endohyphal bacteria is reflected in genomic diversity of Mucoromycotina.</title>
        <authorList>
            <person name="Muszewska A."/>
            <person name="Okrasinska A."/>
            <person name="Steczkiewicz K."/>
            <person name="Drgas O."/>
            <person name="Orlowska M."/>
            <person name="Perlinska-Lenart U."/>
            <person name="Aleksandrzak-Piekarczyk T."/>
            <person name="Szatraj K."/>
            <person name="Zielenkiewicz U."/>
            <person name="Pilsyk S."/>
            <person name="Malc E."/>
            <person name="Mieczkowski P."/>
            <person name="Kruszewska J.S."/>
            <person name="Biernat P."/>
            <person name="Pawlowska J."/>
        </authorList>
    </citation>
    <scope>NUCLEOTIDE SEQUENCE</scope>
    <source>
        <strain evidence="7">WA0000067209</strain>
    </source>
</reference>
<keyword evidence="8" id="KW-1185">Reference proteome</keyword>
<accession>A0A8H7PUK5</accession>
<evidence type="ECO:0000313" key="8">
    <source>
        <dbReference type="Proteomes" id="UP000654370"/>
    </source>
</evidence>
<comment type="caution">
    <text evidence="7">The sequence shown here is derived from an EMBL/GenBank/DDBJ whole genome shotgun (WGS) entry which is preliminary data.</text>
</comment>
<evidence type="ECO:0000256" key="4">
    <source>
        <dbReference type="ARBA" id="ARBA00022989"/>
    </source>
</evidence>
<sequence>MSTEEGESRNRFARRGSVLGWTQGLSKRHITQDMSGHGLMQEHQQEYSIVKGDPGILGLAGFALITFCFSVFNVAFPAESPSLLLPSAILFGGLLQLICGLLNFGIHGGTFTATVLSAFGAFWAGQGLMMIPNLAAITDLYEPTTFGKMMGVYNLAWSMTAYWFMFVSSRLQKGTWLLTVTLFMVGTTLLLLCISSFSGVQGCQRAGGVTGIIAAVLAWYKATADMLIEEGEILPTGRWDNTDRIAKRYNVITVFRPIVAKIPSHYRIKTSKKLDPQLSLTNLHI</sequence>
<dbReference type="AlphaFoldDB" id="A0A8H7PUK5"/>
<feature type="transmembrane region" description="Helical" evidence="6">
    <location>
        <begin position="56"/>
        <end position="76"/>
    </location>
</feature>
<name>A0A8H7PUK5_MORIS</name>
<dbReference type="InterPro" id="IPR000791">
    <property type="entry name" value="Gpr1/Fun34/SatP-like"/>
</dbReference>
<dbReference type="Pfam" id="PF01184">
    <property type="entry name" value="Gpr1_Fun34_YaaH"/>
    <property type="match status" value="1"/>
</dbReference>
<feature type="transmembrane region" description="Helical" evidence="6">
    <location>
        <begin position="176"/>
        <end position="197"/>
    </location>
</feature>